<comment type="caution">
    <text evidence="1">The sequence shown here is derived from an EMBL/GenBank/DDBJ whole genome shotgun (WGS) entry which is preliminary data.</text>
</comment>
<evidence type="ECO:0000313" key="1">
    <source>
        <dbReference type="EMBL" id="GJT63972.1"/>
    </source>
</evidence>
<dbReference type="EMBL" id="BQNB010017504">
    <property type="protein sequence ID" value="GJT63972.1"/>
    <property type="molecule type" value="Genomic_DNA"/>
</dbReference>
<name>A0ABQ5FMP3_9ASTR</name>
<organism evidence="1 2">
    <name type="scientific">Tanacetum coccineum</name>
    <dbReference type="NCBI Taxonomy" id="301880"/>
    <lineage>
        <taxon>Eukaryota</taxon>
        <taxon>Viridiplantae</taxon>
        <taxon>Streptophyta</taxon>
        <taxon>Embryophyta</taxon>
        <taxon>Tracheophyta</taxon>
        <taxon>Spermatophyta</taxon>
        <taxon>Magnoliopsida</taxon>
        <taxon>eudicotyledons</taxon>
        <taxon>Gunneridae</taxon>
        <taxon>Pentapetalae</taxon>
        <taxon>asterids</taxon>
        <taxon>campanulids</taxon>
        <taxon>Asterales</taxon>
        <taxon>Asteraceae</taxon>
        <taxon>Asteroideae</taxon>
        <taxon>Anthemideae</taxon>
        <taxon>Anthemidinae</taxon>
        <taxon>Tanacetum</taxon>
    </lineage>
</organism>
<dbReference type="Proteomes" id="UP001151760">
    <property type="component" value="Unassembled WGS sequence"/>
</dbReference>
<protein>
    <recommendedName>
        <fullName evidence="3">Transposase</fullName>
    </recommendedName>
</protein>
<keyword evidence="2" id="KW-1185">Reference proteome</keyword>
<proteinExistence type="predicted"/>
<evidence type="ECO:0000313" key="2">
    <source>
        <dbReference type="Proteomes" id="UP001151760"/>
    </source>
</evidence>
<sequence length="389" mass="45535">MASLPGNEKNAYEPKGKFLDDLHNNAFSGTNEEDVVEHIEYFLRIVDPIDLPNVNHNKLRVLVFPISLVGDAWKLFDEIKGSINSWVDLTVKFFRKYYPPSCTGGITTTMIKALWDYWKMGSNDTELTNEKGSDLEDECSSDVDETVKIFKIEDNLLDYKTPLCKAFNEFNYLHKIDTDLFIFEIQEIKTYEEYELDNNMRGNLRNHDIERFCNGGELPGMVQVGCITNFQDHKWYDELTDGKLKEEALTHKTRIDESWGDATPGVMKFCELLKNSFENFHELDYDVLVKLEECWWKVNAHEKAPFARWENYGQGPYANTKTKKDYEPYLDNNRIFEKIIKQTTPDDEEYVAIKENEYEDLTSTSEDACRAYQNIFRIMDEGWVVTRTE</sequence>
<reference evidence="1" key="2">
    <citation type="submission" date="2022-01" db="EMBL/GenBank/DDBJ databases">
        <authorList>
            <person name="Yamashiro T."/>
            <person name="Shiraishi A."/>
            <person name="Satake H."/>
            <person name="Nakayama K."/>
        </authorList>
    </citation>
    <scope>NUCLEOTIDE SEQUENCE</scope>
</reference>
<evidence type="ECO:0008006" key="3">
    <source>
        <dbReference type="Google" id="ProtNLM"/>
    </source>
</evidence>
<accession>A0ABQ5FMP3</accession>
<reference evidence="1" key="1">
    <citation type="journal article" date="2022" name="Int. J. Mol. Sci.">
        <title>Draft Genome of Tanacetum Coccineum: Genomic Comparison of Closely Related Tanacetum-Family Plants.</title>
        <authorList>
            <person name="Yamashiro T."/>
            <person name="Shiraishi A."/>
            <person name="Nakayama K."/>
            <person name="Satake H."/>
        </authorList>
    </citation>
    <scope>NUCLEOTIDE SEQUENCE</scope>
</reference>
<gene>
    <name evidence="1" type="ORF">Tco_1015452</name>
</gene>